<accession>A0A8H7S2Y1</accession>
<comment type="caution">
    <text evidence="13">The sequence shown here is derived from an EMBL/GenBank/DDBJ whole genome shotgun (WGS) entry which is preliminary data.</text>
</comment>
<proteinExistence type="inferred from homology"/>
<evidence type="ECO:0000256" key="7">
    <source>
        <dbReference type="ARBA" id="ARBA00023163"/>
    </source>
</evidence>
<feature type="region of interest" description="Disordered" evidence="11">
    <location>
        <begin position="1"/>
        <end position="21"/>
    </location>
</feature>
<dbReference type="PROSITE" id="PS50157">
    <property type="entry name" value="ZINC_FINGER_C2H2_2"/>
    <property type="match status" value="2"/>
</dbReference>
<dbReference type="Gene3D" id="3.30.160.60">
    <property type="entry name" value="Classic Zinc Finger"/>
    <property type="match status" value="2"/>
</dbReference>
<keyword evidence="6" id="KW-0805">Transcription regulation</keyword>
<feature type="domain" description="C2H2-type" evidence="12">
    <location>
        <begin position="23"/>
        <end position="50"/>
    </location>
</feature>
<dbReference type="GO" id="GO:0000978">
    <property type="term" value="F:RNA polymerase II cis-regulatory region sequence-specific DNA binding"/>
    <property type="evidence" value="ECO:0007669"/>
    <property type="project" value="TreeGrafter"/>
</dbReference>
<dbReference type="EMBL" id="JAEPRB010000137">
    <property type="protein sequence ID" value="KAG2220546.1"/>
    <property type="molecule type" value="Genomic_DNA"/>
</dbReference>
<dbReference type="InterPro" id="IPR036236">
    <property type="entry name" value="Znf_C2H2_sf"/>
</dbReference>
<dbReference type="Pfam" id="PF13912">
    <property type="entry name" value="zf-C2H2_6"/>
    <property type="match status" value="1"/>
</dbReference>
<feature type="compositionally biased region" description="Basic residues" evidence="11">
    <location>
        <begin position="9"/>
        <end position="21"/>
    </location>
</feature>
<keyword evidence="8" id="KW-0539">Nucleus</keyword>
<sequence>MSSTTQKQQRQKTKKHYHNEKRHRCNVCSKLFSRPSALQTHMYTHTGEKPFQCSSPGCGKCFAVVSNLRRHSKVHTNTPSPRHRLSAQVRHQFIEQMLLRYQESQAYQEWSPQQQQQQAPVIR</sequence>
<evidence type="ECO:0000256" key="8">
    <source>
        <dbReference type="ARBA" id="ARBA00023242"/>
    </source>
</evidence>
<comment type="similarity">
    <text evidence="9">Belongs to the sal C2H2-type zinc-finger protein family.</text>
</comment>
<evidence type="ECO:0000256" key="6">
    <source>
        <dbReference type="ARBA" id="ARBA00023015"/>
    </source>
</evidence>
<dbReference type="GO" id="GO:0000981">
    <property type="term" value="F:DNA-binding transcription factor activity, RNA polymerase II-specific"/>
    <property type="evidence" value="ECO:0007669"/>
    <property type="project" value="TreeGrafter"/>
</dbReference>
<keyword evidence="2" id="KW-0479">Metal-binding</keyword>
<evidence type="ECO:0000259" key="12">
    <source>
        <dbReference type="PROSITE" id="PS50157"/>
    </source>
</evidence>
<protein>
    <recommendedName>
        <fullName evidence="12">C2H2-type domain-containing protein</fullName>
    </recommendedName>
</protein>
<reference evidence="13 14" key="1">
    <citation type="submission" date="2020-12" db="EMBL/GenBank/DDBJ databases">
        <title>Metabolic potential, ecology and presence of endohyphal bacteria is reflected in genomic diversity of Mucoromycotina.</title>
        <authorList>
            <person name="Muszewska A."/>
            <person name="Okrasinska A."/>
            <person name="Steczkiewicz K."/>
            <person name="Drgas O."/>
            <person name="Orlowska M."/>
            <person name="Perlinska-Lenart U."/>
            <person name="Aleksandrzak-Piekarczyk T."/>
            <person name="Szatraj K."/>
            <person name="Zielenkiewicz U."/>
            <person name="Pilsyk S."/>
            <person name="Malc E."/>
            <person name="Mieczkowski P."/>
            <person name="Kruszewska J.S."/>
            <person name="Biernat P."/>
            <person name="Pawlowska J."/>
        </authorList>
    </citation>
    <scope>NUCLEOTIDE SEQUENCE [LARGE SCALE GENOMIC DNA]</scope>
    <source>
        <strain evidence="13 14">CBS 142.35</strain>
    </source>
</reference>
<name>A0A8H7S2Y1_9FUNG</name>
<dbReference type="SUPFAM" id="SSF57667">
    <property type="entry name" value="beta-beta-alpha zinc fingers"/>
    <property type="match status" value="1"/>
</dbReference>
<keyword evidence="5" id="KW-0862">Zinc</keyword>
<evidence type="ECO:0000256" key="3">
    <source>
        <dbReference type="ARBA" id="ARBA00022737"/>
    </source>
</evidence>
<dbReference type="SMART" id="SM00355">
    <property type="entry name" value="ZnF_C2H2"/>
    <property type="match status" value="2"/>
</dbReference>
<evidence type="ECO:0000313" key="13">
    <source>
        <dbReference type="EMBL" id="KAG2220546.1"/>
    </source>
</evidence>
<dbReference type="PROSITE" id="PS00028">
    <property type="entry name" value="ZINC_FINGER_C2H2_1"/>
    <property type="match status" value="2"/>
</dbReference>
<dbReference type="InterPro" id="IPR013087">
    <property type="entry name" value="Znf_C2H2_type"/>
</dbReference>
<dbReference type="GO" id="GO:0008270">
    <property type="term" value="F:zinc ion binding"/>
    <property type="evidence" value="ECO:0007669"/>
    <property type="project" value="UniProtKB-KW"/>
</dbReference>
<evidence type="ECO:0000256" key="4">
    <source>
        <dbReference type="ARBA" id="ARBA00022771"/>
    </source>
</evidence>
<dbReference type="PANTHER" id="PTHR23233:SF84">
    <property type="entry name" value="FI23031P1"/>
    <property type="match status" value="1"/>
</dbReference>
<evidence type="ECO:0000313" key="14">
    <source>
        <dbReference type="Proteomes" id="UP000646827"/>
    </source>
</evidence>
<comment type="subcellular location">
    <subcellularLocation>
        <location evidence="1">Nucleus</location>
    </subcellularLocation>
</comment>
<keyword evidence="4 10" id="KW-0863">Zinc-finger</keyword>
<dbReference type="Pfam" id="PF00096">
    <property type="entry name" value="zf-C2H2"/>
    <property type="match status" value="1"/>
</dbReference>
<evidence type="ECO:0000256" key="1">
    <source>
        <dbReference type="ARBA" id="ARBA00004123"/>
    </source>
</evidence>
<dbReference type="AlphaFoldDB" id="A0A8H7S2Y1"/>
<evidence type="ECO:0000256" key="9">
    <source>
        <dbReference type="ARBA" id="ARBA00038474"/>
    </source>
</evidence>
<dbReference type="InterPro" id="IPR051565">
    <property type="entry name" value="Sal_C2H2-zinc-finger"/>
</dbReference>
<feature type="domain" description="C2H2-type" evidence="12">
    <location>
        <begin position="51"/>
        <end position="80"/>
    </location>
</feature>
<evidence type="ECO:0000256" key="11">
    <source>
        <dbReference type="SAM" id="MobiDB-lite"/>
    </source>
</evidence>
<keyword evidence="14" id="KW-1185">Reference proteome</keyword>
<dbReference type="GO" id="GO:0005634">
    <property type="term" value="C:nucleus"/>
    <property type="evidence" value="ECO:0007669"/>
    <property type="project" value="UniProtKB-SubCell"/>
</dbReference>
<keyword evidence="3" id="KW-0677">Repeat</keyword>
<keyword evidence="7" id="KW-0804">Transcription</keyword>
<dbReference type="FunFam" id="3.30.160.60:FF:001498">
    <property type="entry name" value="Zinc finger protein 404"/>
    <property type="match status" value="1"/>
</dbReference>
<dbReference type="FunFam" id="3.30.160.60:FF:001102">
    <property type="entry name" value="Transcription factor IIIA"/>
    <property type="match status" value="1"/>
</dbReference>
<dbReference type="PANTHER" id="PTHR23233">
    <property type="entry name" value="SAL-LIKE PROTEIN"/>
    <property type="match status" value="1"/>
</dbReference>
<evidence type="ECO:0000256" key="2">
    <source>
        <dbReference type="ARBA" id="ARBA00022723"/>
    </source>
</evidence>
<dbReference type="OrthoDB" id="6077919at2759"/>
<evidence type="ECO:0000256" key="5">
    <source>
        <dbReference type="ARBA" id="ARBA00022833"/>
    </source>
</evidence>
<evidence type="ECO:0000256" key="10">
    <source>
        <dbReference type="PROSITE-ProRule" id="PRU00042"/>
    </source>
</evidence>
<dbReference type="Proteomes" id="UP000646827">
    <property type="component" value="Unassembled WGS sequence"/>
</dbReference>
<organism evidence="13 14">
    <name type="scientific">Circinella minor</name>
    <dbReference type="NCBI Taxonomy" id="1195481"/>
    <lineage>
        <taxon>Eukaryota</taxon>
        <taxon>Fungi</taxon>
        <taxon>Fungi incertae sedis</taxon>
        <taxon>Mucoromycota</taxon>
        <taxon>Mucoromycotina</taxon>
        <taxon>Mucoromycetes</taxon>
        <taxon>Mucorales</taxon>
        <taxon>Lichtheimiaceae</taxon>
        <taxon>Circinella</taxon>
    </lineage>
</organism>
<gene>
    <name evidence="13" type="ORF">INT45_004152</name>
</gene>